<evidence type="ECO:0000313" key="1">
    <source>
        <dbReference type="EMBL" id="MFH4975000.1"/>
    </source>
</evidence>
<dbReference type="AlphaFoldDB" id="A0ABD6EF93"/>
<comment type="caution">
    <text evidence="1">The sequence shown here is derived from an EMBL/GenBank/DDBJ whole genome shotgun (WGS) entry which is preliminary data.</text>
</comment>
<proteinExistence type="predicted"/>
<reference evidence="1 2" key="1">
    <citation type="submission" date="2024-08" db="EMBL/GenBank/DDBJ databases">
        <title>Gnathostoma spinigerum genome.</title>
        <authorList>
            <person name="Gonzalez-Bertolin B."/>
            <person name="Monzon S."/>
            <person name="Zaballos A."/>
            <person name="Jimenez P."/>
            <person name="Dekumyoy P."/>
            <person name="Varona S."/>
            <person name="Cuesta I."/>
            <person name="Sumanam S."/>
            <person name="Adisakwattana P."/>
            <person name="Gasser R.B."/>
            <person name="Hernandez-Gonzalez A."/>
            <person name="Young N.D."/>
            <person name="Perteguer M.J."/>
        </authorList>
    </citation>
    <scope>NUCLEOTIDE SEQUENCE [LARGE SCALE GENOMIC DNA]</scope>
    <source>
        <strain evidence="1">AL3</strain>
        <tissue evidence="1">Liver</tissue>
    </source>
</reference>
<evidence type="ECO:0000313" key="2">
    <source>
        <dbReference type="Proteomes" id="UP001608902"/>
    </source>
</evidence>
<dbReference type="Proteomes" id="UP001608902">
    <property type="component" value="Unassembled WGS sequence"/>
</dbReference>
<sequence>MKDDSALVAPKVTGIRLAARQKSPTPIFCTVAHISWCRAMSITCIEEKSERNYMSLFPHLVSSRISSLQLKPSFLVSNERHFVVRSGLSMVVTFVSNQFIYLDGS</sequence>
<organism evidence="1 2">
    <name type="scientific">Gnathostoma spinigerum</name>
    <dbReference type="NCBI Taxonomy" id="75299"/>
    <lineage>
        <taxon>Eukaryota</taxon>
        <taxon>Metazoa</taxon>
        <taxon>Ecdysozoa</taxon>
        <taxon>Nematoda</taxon>
        <taxon>Chromadorea</taxon>
        <taxon>Rhabditida</taxon>
        <taxon>Spirurina</taxon>
        <taxon>Gnathostomatomorpha</taxon>
        <taxon>Gnathostomatoidea</taxon>
        <taxon>Gnathostomatidae</taxon>
        <taxon>Gnathostoma</taxon>
    </lineage>
</organism>
<dbReference type="EMBL" id="JBGFUD010000667">
    <property type="protein sequence ID" value="MFH4975000.1"/>
    <property type="molecule type" value="Genomic_DNA"/>
</dbReference>
<accession>A0ABD6EF93</accession>
<protein>
    <submittedName>
        <fullName evidence="1">Uncharacterized protein</fullName>
    </submittedName>
</protein>
<gene>
    <name evidence="1" type="ORF">AB6A40_001709</name>
</gene>
<keyword evidence="2" id="KW-1185">Reference proteome</keyword>
<name>A0ABD6EF93_9BILA</name>